<dbReference type="GO" id="GO:0016757">
    <property type="term" value="F:glycosyltransferase activity"/>
    <property type="evidence" value="ECO:0007669"/>
    <property type="project" value="InterPro"/>
</dbReference>
<dbReference type="PANTHER" id="PTHR46401">
    <property type="entry name" value="GLYCOSYLTRANSFERASE WBBK-RELATED"/>
    <property type="match status" value="1"/>
</dbReference>
<dbReference type="FunFam" id="3.40.50.2000:FF:000119">
    <property type="entry name" value="Glycosyl transferase group 1"/>
    <property type="match status" value="1"/>
</dbReference>
<evidence type="ECO:0000256" key="1">
    <source>
        <dbReference type="ARBA" id="ARBA00022679"/>
    </source>
</evidence>
<dbReference type="EMBL" id="LCRX01000002">
    <property type="protein sequence ID" value="KKW42966.1"/>
    <property type="molecule type" value="Genomic_DNA"/>
</dbReference>
<evidence type="ECO:0000259" key="3">
    <source>
        <dbReference type="Pfam" id="PF13439"/>
    </source>
</evidence>
<organism evidence="4 5">
    <name type="scientific">Candidatus Magasanikbacteria bacterium GW2011_GWA2_56_11</name>
    <dbReference type="NCBI Taxonomy" id="1619044"/>
    <lineage>
        <taxon>Bacteria</taxon>
        <taxon>Candidatus Magasanikiibacteriota</taxon>
    </lineage>
</organism>
<comment type="caution">
    <text evidence="4">The sequence shown here is derived from an EMBL/GenBank/DDBJ whole genome shotgun (WGS) entry which is preliminary data.</text>
</comment>
<keyword evidence="1 4" id="KW-0808">Transferase</keyword>
<dbReference type="InterPro" id="IPR001296">
    <property type="entry name" value="Glyco_trans_1"/>
</dbReference>
<name>A0A0G1YI93_9BACT</name>
<dbReference type="AlphaFoldDB" id="A0A0G1YI93"/>
<evidence type="ECO:0000259" key="2">
    <source>
        <dbReference type="Pfam" id="PF00534"/>
    </source>
</evidence>
<dbReference type="Pfam" id="PF00534">
    <property type="entry name" value="Glycos_transf_1"/>
    <property type="match status" value="1"/>
</dbReference>
<dbReference type="Pfam" id="PF13439">
    <property type="entry name" value="Glyco_transf_4"/>
    <property type="match status" value="1"/>
</dbReference>
<dbReference type="STRING" id="1619044.UY92_C0002G0083"/>
<feature type="domain" description="Glycosyltransferase subfamily 4-like N-terminal" evidence="3">
    <location>
        <begin position="17"/>
        <end position="185"/>
    </location>
</feature>
<evidence type="ECO:0000313" key="4">
    <source>
        <dbReference type="EMBL" id="KKW42966.1"/>
    </source>
</evidence>
<sequence length="382" mass="43397">MRLSIDTRSLLPRARTGVGEYTFELLSALFSRDQKNDYFLFSNSYGQHAQPQPWRQANVHYRAKRWPNRLLNASTALWRRPQLDRWIAADTASEPDWFFAPALNFTAISPRTKYILTVHDLAFALFPDCFSRKMRLWHRFLAPRRQCARADIILTPSLNTKRDLVEKYGVGEDKVRVLYPGLGTEFLRAVPPSAGTAALVRKKYRLPESFILFLGTIEPRKNLLGLIEAYKLLQTDSGFGARNPALVIAGAPGWKSREVYRLLSQTPGVLYVGYVSPADKPALYSLAELFVYPSLYEGFGFPVLEAMAAGVPVITSHRSSLSEVSADAAYLINPYDIADIARAMKLMLTDNTARDWHRRRGRAQAEKFTWDRAARQFMEIIG</sequence>
<accession>A0A0G1YI93</accession>
<reference evidence="4 5" key="1">
    <citation type="journal article" date="2015" name="Nature">
        <title>rRNA introns, odd ribosomes, and small enigmatic genomes across a large radiation of phyla.</title>
        <authorList>
            <person name="Brown C.T."/>
            <person name="Hug L.A."/>
            <person name="Thomas B.C."/>
            <person name="Sharon I."/>
            <person name="Castelle C.J."/>
            <person name="Singh A."/>
            <person name="Wilkins M.J."/>
            <person name="Williams K.H."/>
            <person name="Banfield J.F."/>
        </authorList>
    </citation>
    <scope>NUCLEOTIDE SEQUENCE [LARGE SCALE GENOMIC DNA]</scope>
</reference>
<dbReference type="SUPFAM" id="SSF53756">
    <property type="entry name" value="UDP-Glycosyltransferase/glycogen phosphorylase"/>
    <property type="match status" value="1"/>
</dbReference>
<proteinExistence type="predicted"/>
<dbReference type="InterPro" id="IPR028098">
    <property type="entry name" value="Glyco_trans_4-like_N"/>
</dbReference>
<dbReference type="Gene3D" id="3.40.50.2000">
    <property type="entry name" value="Glycogen Phosphorylase B"/>
    <property type="match status" value="2"/>
</dbReference>
<dbReference type="CDD" id="cd03809">
    <property type="entry name" value="GT4_MtfB-like"/>
    <property type="match status" value="1"/>
</dbReference>
<protein>
    <submittedName>
        <fullName evidence="4">Glycosyl transferase group 1</fullName>
    </submittedName>
</protein>
<gene>
    <name evidence="4" type="ORF">UY92_C0002G0083</name>
</gene>
<dbReference type="GO" id="GO:0009103">
    <property type="term" value="P:lipopolysaccharide biosynthetic process"/>
    <property type="evidence" value="ECO:0007669"/>
    <property type="project" value="TreeGrafter"/>
</dbReference>
<dbReference type="Proteomes" id="UP000033870">
    <property type="component" value="Unassembled WGS sequence"/>
</dbReference>
<feature type="domain" description="Glycosyl transferase family 1" evidence="2">
    <location>
        <begin position="207"/>
        <end position="357"/>
    </location>
</feature>
<dbReference type="PANTHER" id="PTHR46401:SF2">
    <property type="entry name" value="GLYCOSYLTRANSFERASE WBBK-RELATED"/>
    <property type="match status" value="1"/>
</dbReference>
<evidence type="ECO:0000313" key="5">
    <source>
        <dbReference type="Proteomes" id="UP000033870"/>
    </source>
</evidence>